<feature type="transmembrane region" description="Helical" evidence="6">
    <location>
        <begin position="540"/>
        <end position="560"/>
    </location>
</feature>
<dbReference type="Proteomes" id="UP000058925">
    <property type="component" value="Chromosome"/>
</dbReference>
<dbReference type="InterPro" id="IPR003689">
    <property type="entry name" value="ZIP"/>
</dbReference>
<feature type="compositionally biased region" description="Basic and acidic residues" evidence="5">
    <location>
        <begin position="1"/>
        <end position="22"/>
    </location>
</feature>
<reference evidence="8" key="1">
    <citation type="submission" date="2015-10" db="EMBL/GenBank/DDBJ databases">
        <title>Niche specialization of a soil ammonia-oxidizing archaeon, Candidatus Nitrosocosmicus oleophilus.</title>
        <authorList>
            <person name="Jung M.-Y."/>
            <person name="Rhee S.-K."/>
        </authorList>
    </citation>
    <scope>NUCLEOTIDE SEQUENCE [LARGE SCALE GENOMIC DNA]</scope>
    <source>
        <strain evidence="8">MY3</strain>
    </source>
</reference>
<evidence type="ECO:0000256" key="5">
    <source>
        <dbReference type="SAM" id="MobiDB-lite"/>
    </source>
</evidence>
<feature type="compositionally biased region" description="Basic and acidic residues" evidence="5">
    <location>
        <begin position="35"/>
        <end position="45"/>
    </location>
</feature>
<dbReference type="KEGG" id="taa:NMY3_03221"/>
<keyword evidence="2 6" id="KW-0812">Transmembrane</keyword>
<proteinExistence type="predicted"/>
<dbReference type="GO" id="GO:0016020">
    <property type="term" value="C:membrane"/>
    <property type="evidence" value="ECO:0007669"/>
    <property type="project" value="UniProtKB-SubCell"/>
</dbReference>
<feature type="transmembrane region" description="Helical" evidence="6">
    <location>
        <begin position="268"/>
        <end position="290"/>
    </location>
</feature>
<dbReference type="EMBL" id="CP012850">
    <property type="protein sequence ID" value="ALI37406.1"/>
    <property type="molecule type" value="Genomic_DNA"/>
</dbReference>
<feature type="region of interest" description="Disordered" evidence="5">
    <location>
        <begin position="328"/>
        <end position="347"/>
    </location>
</feature>
<keyword evidence="8" id="KW-1185">Reference proteome</keyword>
<name>A0A654M432_9ARCH</name>
<evidence type="ECO:0000313" key="8">
    <source>
        <dbReference type="Proteomes" id="UP000058925"/>
    </source>
</evidence>
<evidence type="ECO:0000256" key="3">
    <source>
        <dbReference type="ARBA" id="ARBA00022989"/>
    </source>
</evidence>
<dbReference type="AlphaFoldDB" id="A0A654M432"/>
<dbReference type="PANTHER" id="PTHR11040:SF205">
    <property type="entry name" value="ZINC TRANSPORTER ZUPT"/>
    <property type="match status" value="1"/>
</dbReference>
<dbReference type="PANTHER" id="PTHR11040">
    <property type="entry name" value="ZINC/IRON TRANSPORTER"/>
    <property type="match status" value="1"/>
</dbReference>
<feature type="transmembrane region" description="Helical" evidence="6">
    <location>
        <begin position="69"/>
        <end position="89"/>
    </location>
</feature>
<organism evidence="7 8">
    <name type="scientific">Candidatus Nitrosocosmicus oleophilus</name>
    <dbReference type="NCBI Taxonomy" id="1353260"/>
    <lineage>
        <taxon>Archaea</taxon>
        <taxon>Nitrososphaerota</taxon>
        <taxon>Nitrososphaeria</taxon>
        <taxon>Nitrososphaerales</taxon>
        <taxon>Nitrososphaeraceae</taxon>
        <taxon>Candidatus Nitrosocosmicus</taxon>
    </lineage>
</organism>
<keyword evidence="4 6" id="KW-0472">Membrane</keyword>
<dbReference type="Pfam" id="PF02535">
    <property type="entry name" value="Zip"/>
    <property type="match status" value="1"/>
</dbReference>
<protein>
    <submittedName>
        <fullName evidence="7">Zinc transporter ZupT</fullName>
    </submittedName>
</protein>
<feature type="transmembrane region" description="Helical" evidence="6">
    <location>
        <begin position="203"/>
        <end position="225"/>
    </location>
</feature>
<dbReference type="GO" id="GO:0005385">
    <property type="term" value="F:zinc ion transmembrane transporter activity"/>
    <property type="evidence" value="ECO:0007669"/>
    <property type="project" value="TreeGrafter"/>
</dbReference>
<evidence type="ECO:0000313" key="7">
    <source>
        <dbReference type="EMBL" id="ALI37406.1"/>
    </source>
</evidence>
<sequence length="561" mass="61194">MKDKKLEKVDKEKEFGKNDENKLSTNTLGNTDGQGQKRQDIRDTEEPTAIGINASNTNTKSTKGKRRKIASLVLAITPLIILAGMVYFLSSPFGQNLINTGVPLPEVTIEKVEFHENQVVAFIRNTGPEQVMISQADINDRIQSAAIEPSQVLPRLSEAKVIIPFFWNTAEPYEVGITTSDGTRFSKVIDAAAPAPVPNINQFSVFAMLGVFVGVIPVLIGLAWYPFMRKITRNQYNFFLSLTAGLLVFLGIDAFLESNEIAANNLAATFNGQLLIPVIIIATFLGLFYLSEYFGKRAESKLSFEYEKEETEQNDTRRLNAQNNFQESSVNPLSKTRVSSSSLTNPLSNDMIGLAQKEEEKNRVEKKEEEEEKLTRLIDKRELIKPLTLSLMVAIGIGLHNFGEGLAIGAAVLLGEIALSTFLIIGFTIHNTTEGLAIVAPLAKTGKLMIRRLVAMGLIAGIPTILGTWIGGFVYSPLASIIFLSIGAGAIFQVVYALAVWMSKSLRESSKTNKAESVDLGEITGRSGSRLLASQGKSPTAAIIAGFIVGLLIMYITGLLV</sequence>
<evidence type="ECO:0000256" key="1">
    <source>
        <dbReference type="ARBA" id="ARBA00004141"/>
    </source>
</evidence>
<feature type="transmembrane region" description="Helical" evidence="6">
    <location>
        <begin position="453"/>
        <end position="475"/>
    </location>
</feature>
<comment type="subcellular location">
    <subcellularLocation>
        <location evidence="1">Membrane</location>
        <topology evidence="1">Multi-pass membrane protein</topology>
    </subcellularLocation>
</comment>
<feature type="transmembrane region" description="Helical" evidence="6">
    <location>
        <begin position="481"/>
        <end position="501"/>
    </location>
</feature>
<feature type="region of interest" description="Disordered" evidence="5">
    <location>
        <begin position="1"/>
        <end position="62"/>
    </location>
</feature>
<gene>
    <name evidence="7" type="ORF">NMY3_03221</name>
</gene>
<feature type="transmembrane region" description="Helical" evidence="6">
    <location>
        <begin position="383"/>
        <end position="402"/>
    </location>
</feature>
<feature type="transmembrane region" description="Helical" evidence="6">
    <location>
        <begin position="408"/>
        <end position="432"/>
    </location>
</feature>
<evidence type="ECO:0000256" key="2">
    <source>
        <dbReference type="ARBA" id="ARBA00022692"/>
    </source>
</evidence>
<feature type="transmembrane region" description="Helical" evidence="6">
    <location>
        <begin position="237"/>
        <end position="256"/>
    </location>
</feature>
<accession>A0A654M432</accession>
<evidence type="ECO:0000256" key="4">
    <source>
        <dbReference type="ARBA" id="ARBA00023136"/>
    </source>
</evidence>
<feature type="compositionally biased region" description="Polar residues" evidence="5">
    <location>
        <begin position="23"/>
        <end position="34"/>
    </location>
</feature>
<evidence type="ECO:0000256" key="6">
    <source>
        <dbReference type="SAM" id="Phobius"/>
    </source>
</evidence>
<keyword evidence="3 6" id="KW-1133">Transmembrane helix</keyword>